<dbReference type="SUPFAM" id="SSF56935">
    <property type="entry name" value="Porins"/>
    <property type="match status" value="1"/>
</dbReference>
<evidence type="ECO:0000259" key="8">
    <source>
        <dbReference type="Pfam" id="PF07715"/>
    </source>
</evidence>
<keyword evidence="6 7" id="KW-0998">Cell outer membrane</keyword>
<evidence type="ECO:0000313" key="10">
    <source>
        <dbReference type="Proteomes" id="UP000321204"/>
    </source>
</evidence>
<gene>
    <name evidence="9" type="ORF">FSB75_12555</name>
</gene>
<organism evidence="9 10">
    <name type="scientific">Flavisolibacter ginsenosidimutans</name>
    <dbReference type="NCBI Taxonomy" id="661481"/>
    <lineage>
        <taxon>Bacteria</taxon>
        <taxon>Pseudomonadati</taxon>
        <taxon>Bacteroidota</taxon>
        <taxon>Chitinophagia</taxon>
        <taxon>Chitinophagales</taxon>
        <taxon>Chitinophagaceae</taxon>
        <taxon>Flavisolibacter</taxon>
    </lineage>
</organism>
<dbReference type="EMBL" id="CP042433">
    <property type="protein sequence ID" value="QEC56692.1"/>
    <property type="molecule type" value="Genomic_DNA"/>
</dbReference>
<dbReference type="InterPro" id="IPR037066">
    <property type="entry name" value="Plug_dom_sf"/>
</dbReference>
<evidence type="ECO:0000256" key="7">
    <source>
        <dbReference type="PROSITE-ProRule" id="PRU01360"/>
    </source>
</evidence>
<comment type="similarity">
    <text evidence="7">Belongs to the TonB-dependent receptor family.</text>
</comment>
<dbReference type="PROSITE" id="PS52016">
    <property type="entry name" value="TONB_DEPENDENT_REC_3"/>
    <property type="match status" value="1"/>
</dbReference>
<dbReference type="NCBIfam" id="TIGR04056">
    <property type="entry name" value="OMP_RagA_SusC"/>
    <property type="match status" value="1"/>
</dbReference>
<protein>
    <submittedName>
        <fullName evidence="9">SusC/RagA family TonB-linked outer membrane protein</fullName>
    </submittedName>
</protein>
<comment type="subcellular location">
    <subcellularLocation>
        <location evidence="1 7">Cell outer membrane</location>
        <topology evidence="1 7">Multi-pass membrane protein</topology>
    </subcellularLocation>
</comment>
<keyword evidence="4 7" id="KW-0812">Transmembrane</keyword>
<keyword evidence="3 7" id="KW-1134">Transmembrane beta strand</keyword>
<feature type="domain" description="TonB-dependent receptor plug" evidence="8">
    <location>
        <begin position="165"/>
        <end position="289"/>
    </location>
</feature>
<proteinExistence type="inferred from homology"/>
<dbReference type="Proteomes" id="UP000321204">
    <property type="component" value="Chromosome"/>
</dbReference>
<evidence type="ECO:0000256" key="3">
    <source>
        <dbReference type="ARBA" id="ARBA00022452"/>
    </source>
</evidence>
<sequence>MGLSKYAFPNSSAMCRQPSANEQPLSAFAYCSIYFLTSNSSKMRKLLIGALLCPFLSMCQPLSLRGKIINQNGEPIPGATVTVISPTTNHKPPTTNAGNDGTFSLTTLNLGDTVSVTAIGYEPYKEVFDEALARHPQLTITLKTRTGLLDEAVIIAYGKTTRRLSTGNVARLSAGEIAYQPVSNPLSALEGHIPGLTVVQSSGLPGASVKLQLRGQSSITAGSDPLFIVDGVPWAAANNFVNRLSSLLSSGGGGLSPFNTLSPADIESIEILKDADATAIYGSRGAAGVVLITTKKGTAASPVAAVTASYGFSKVSRQARFLNTAEYLQMRREAFRNDGVTPTLTNAPDLLAWDTTRYTNWPRLLTGGTARTADVQASLSGGTRFTRFYLGSTFHRETTVFPGNMADTKGSLHATLSQASADSRFNLSLSLSYSLDKNNLAALGLAGFINLPPNAPYPLAADGSLVWEEGGAAFNNNPFAWQRRSYAAKTDNGTASLNLSYNIFKGLVLRTALGGNFLTTEEEALTPIAAQNPSTSPRGTAQFATNRFWSWIAEPQLSYTAAIGKGRIEALLGASVQQSANNGLSITGSGYTTDALLRSLAAAPTISSRSNGQTEYNYAAGFGRLTYNLLNRYIINFSGRRDGSSRFGPGRQWASFGAVGGAWIFSSERWPATHLPVLSFGKLRASWGTTGNDQIGDYQYLDAWGAVQPYGGNTALTPSALFNPSYSWEVVKKWEAALNLGFCKNRFLLSVAWFRNRSGNQLVKYSLPVQTGFSSITDNFPALVQNTGWEVELSATPVSGAGLTWTTTANLTVPQNKLLSFPGLAKSSYASTYIEGRPLSVIYKLRSTGVDPATGVFTFEDKDKSGTISIPADYLESGYLGPRFYGGWGNTLTAGGWEAYLFFSFKKQWGATYLSSIYAAGIVPGSANNQPIYVQDRWQAPGNQTTVQRFTAVTSGPAYAAVSRFRSSDGLYGDASFIRLKTASLAYNIPANRLKRWGIRGLRLYLQGQNLLTFTGYKGADPENQNLLTLPPLKTLVAGLTFTF</sequence>
<reference evidence="9 10" key="1">
    <citation type="journal article" date="2015" name="Int. J. Syst. Evol. Microbiol.">
        <title>Flavisolibacter ginsenosidimutans sp. nov., with ginsenoside-converting activity isolated from soil used for cultivating ginseng.</title>
        <authorList>
            <person name="Zhao Y."/>
            <person name="Liu Q."/>
            <person name="Kang M.S."/>
            <person name="Jin F."/>
            <person name="Yu H."/>
            <person name="Im W.T."/>
        </authorList>
    </citation>
    <scope>NUCLEOTIDE SEQUENCE [LARGE SCALE GENOMIC DNA]</scope>
    <source>
        <strain evidence="9 10">Gsoil 636</strain>
    </source>
</reference>
<dbReference type="KEGG" id="fgg:FSB75_12555"/>
<dbReference type="InterPro" id="IPR012910">
    <property type="entry name" value="Plug_dom"/>
</dbReference>
<keyword evidence="5 7" id="KW-0472">Membrane</keyword>
<dbReference type="SUPFAM" id="SSF49464">
    <property type="entry name" value="Carboxypeptidase regulatory domain-like"/>
    <property type="match status" value="1"/>
</dbReference>
<dbReference type="OrthoDB" id="9768177at2"/>
<evidence type="ECO:0000256" key="4">
    <source>
        <dbReference type="ARBA" id="ARBA00022692"/>
    </source>
</evidence>
<dbReference type="AlphaFoldDB" id="A0A5B8UJW5"/>
<dbReference type="InterPro" id="IPR008969">
    <property type="entry name" value="CarboxyPept-like_regulatory"/>
</dbReference>
<evidence type="ECO:0000256" key="6">
    <source>
        <dbReference type="ARBA" id="ARBA00023237"/>
    </source>
</evidence>
<name>A0A5B8UJW5_9BACT</name>
<dbReference type="Pfam" id="PF07715">
    <property type="entry name" value="Plug"/>
    <property type="match status" value="1"/>
</dbReference>
<dbReference type="Pfam" id="PF13620">
    <property type="entry name" value="CarboxypepD_reg"/>
    <property type="match status" value="1"/>
</dbReference>
<evidence type="ECO:0000256" key="5">
    <source>
        <dbReference type="ARBA" id="ARBA00023136"/>
    </source>
</evidence>
<dbReference type="InterPro" id="IPR023996">
    <property type="entry name" value="TonB-dep_OMP_SusC/RagA"/>
</dbReference>
<dbReference type="GO" id="GO:0009279">
    <property type="term" value="C:cell outer membrane"/>
    <property type="evidence" value="ECO:0007669"/>
    <property type="project" value="UniProtKB-SubCell"/>
</dbReference>
<dbReference type="Gene3D" id="2.170.130.10">
    <property type="entry name" value="TonB-dependent receptor, plug domain"/>
    <property type="match status" value="1"/>
</dbReference>
<dbReference type="InterPro" id="IPR023997">
    <property type="entry name" value="TonB-dep_OMP_SusC/RagA_CS"/>
</dbReference>
<evidence type="ECO:0000256" key="2">
    <source>
        <dbReference type="ARBA" id="ARBA00022448"/>
    </source>
</evidence>
<dbReference type="Gene3D" id="2.40.170.20">
    <property type="entry name" value="TonB-dependent receptor, beta-barrel domain"/>
    <property type="match status" value="1"/>
</dbReference>
<evidence type="ECO:0000313" key="9">
    <source>
        <dbReference type="EMBL" id="QEC56692.1"/>
    </source>
</evidence>
<accession>A0A5B8UJW5</accession>
<dbReference type="Gene3D" id="2.60.40.1120">
    <property type="entry name" value="Carboxypeptidase-like, regulatory domain"/>
    <property type="match status" value="1"/>
</dbReference>
<keyword evidence="2 7" id="KW-0813">Transport</keyword>
<dbReference type="NCBIfam" id="TIGR04057">
    <property type="entry name" value="SusC_RagA_signa"/>
    <property type="match status" value="1"/>
</dbReference>
<evidence type="ECO:0000256" key="1">
    <source>
        <dbReference type="ARBA" id="ARBA00004571"/>
    </source>
</evidence>
<dbReference type="InterPro" id="IPR036942">
    <property type="entry name" value="Beta-barrel_TonB_sf"/>
</dbReference>
<keyword evidence="10" id="KW-1185">Reference proteome</keyword>
<dbReference type="InterPro" id="IPR039426">
    <property type="entry name" value="TonB-dep_rcpt-like"/>
</dbReference>